<evidence type="ECO:0000313" key="2">
    <source>
        <dbReference type="EMBL" id="GAB77851.1"/>
    </source>
</evidence>
<organism evidence="2 3">
    <name type="scientific">Austwickia chelonae NBRC 105200</name>
    <dbReference type="NCBI Taxonomy" id="1184607"/>
    <lineage>
        <taxon>Bacteria</taxon>
        <taxon>Bacillati</taxon>
        <taxon>Actinomycetota</taxon>
        <taxon>Actinomycetes</taxon>
        <taxon>Micrococcales</taxon>
        <taxon>Dermatophilaceae</taxon>
        <taxon>Austwickia</taxon>
    </lineage>
</organism>
<reference evidence="2 3" key="1">
    <citation type="submission" date="2012-08" db="EMBL/GenBank/DDBJ databases">
        <title>Whole genome shotgun sequence of Austwickia chelonae NBRC 105200.</title>
        <authorList>
            <person name="Yoshida I."/>
            <person name="Hosoyama A."/>
            <person name="Tsuchikane K."/>
            <person name="Katsumata H."/>
            <person name="Ando Y."/>
            <person name="Ohji S."/>
            <person name="Hamada M."/>
            <person name="Tamura T."/>
            <person name="Yamazoe A."/>
            <person name="Yamazaki S."/>
            <person name="Fujita N."/>
        </authorList>
    </citation>
    <scope>NUCLEOTIDE SEQUENCE [LARGE SCALE GENOMIC DNA]</scope>
    <source>
        <strain evidence="2 3">NBRC 105200</strain>
    </source>
</reference>
<dbReference type="EMBL" id="BAGZ01000008">
    <property type="protein sequence ID" value="GAB77851.1"/>
    <property type="molecule type" value="Genomic_DNA"/>
</dbReference>
<name>K6UM68_9MICO</name>
<comment type="caution">
    <text evidence="2">The sequence shown here is derived from an EMBL/GenBank/DDBJ whole genome shotgun (WGS) entry which is preliminary data.</text>
</comment>
<gene>
    <name evidence="2" type="ORF">AUCHE_08_00930</name>
</gene>
<proteinExistence type="predicted"/>
<keyword evidence="1" id="KW-0732">Signal</keyword>
<dbReference type="eggNOG" id="ENOG5034BGV">
    <property type="taxonomic scope" value="Bacteria"/>
</dbReference>
<sequence length="182" mass="19233">MTPSRPNALTLGLVALTVPIASFPSRSAQAAVKEKQLPEHAPAHSRRRQCAVAPVAQLTYQDIQEAQSLIDSGYLSDEIIRALDGVEVQYELIGPAPRALPAVAAIAVAAVAWFAKGALSSLPASAIQDLASRANQNIPPPTWVWNAIFDCAGGPVIGALTSQWMKTKFIAAVLAMIIRLSS</sequence>
<dbReference type="Proteomes" id="UP000008495">
    <property type="component" value="Unassembled WGS sequence"/>
</dbReference>
<feature type="signal peptide" evidence="1">
    <location>
        <begin position="1"/>
        <end position="30"/>
    </location>
</feature>
<protein>
    <recommendedName>
        <fullName evidence="4">DUF1707 domain-containing protein</fullName>
    </recommendedName>
</protein>
<dbReference type="RefSeq" id="WP_006502603.1">
    <property type="nucleotide sequence ID" value="NZ_BAGZ01000008.1"/>
</dbReference>
<dbReference type="STRING" id="100225.SAMN05421595_0361"/>
<evidence type="ECO:0000256" key="1">
    <source>
        <dbReference type="SAM" id="SignalP"/>
    </source>
</evidence>
<evidence type="ECO:0008006" key="4">
    <source>
        <dbReference type="Google" id="ProtNLM"/>
    </source>
</evidence>
<evidence type="ECO:0000313" key="3">
    <source>
        <dbReference type="Proteomes" id="UP000008495"/>
    </source>
</evidence>
<dbReference type="AlphaFoldDB" id="K6UM68"/>
<keyword evidence="3" id="KW-1185">Reference proteome</keyword>
<feature type="chain" id="PRO_5003894998" description="DUF1707 domain-containing protein" evidence="1">
    <location>
        <begin position="31"/>
        <end position="182"/>
    </location>
</feature>
<accession>K6UM68</accession>